<name>A0A6G6J318_PSENT</name>
<evidence type="ECO:0000256" key="4">
    <source>
        <dbReference type="ARBA" id="ARBA00022989"/>
    </source>
</evidence>
<evidence type="ECO:0000256" key="5">
    <source>
        <dbReference type="ARBA" id="ARBA00023136"/>
    </source>
</evidence>
<dbReference type="EMBL" id="CP049140">
    <property type="protein sequence ID" value="QIE89836.1"/>
    <property type="molecule type" value="Genomic_DNA"/>
</dbReference>
<evidence type="ECO:0000256" key="3">
    <source>
        <dbReference type="ARBA" id="ARBA00022692"/>
    </source>
</evidence>
<dbReference type="GO" id="GO:0005886">
    <property type="term" value="C:plasma membrane"/>
    <property type="evidence" value="ECO:0007669"/>
    <property type="project" value="UniProtKB-SubCell"/>
</dbReference>
<keyword evidence="3" id="KW-0812">Transmembrane</keyword>
<dbReference type="Gene3D" id="3.30.450.20">
    <property type="entry name" value="PAS domain"/>
    <property type="match status" value="2"/>
</dbReference>
<keyword evidence="4" id="KW-1133">Transmembrane helix</keyword>
<dbReference type="RefSeq" id="WP_081754001.1">
    <property type="nucleotide sequence ID" value="NZ_CP049140.1"/>
</dbReference>
<dbReference type="Pfam" id="PF08269">
    <property type="entry name" value="dCache_2"/>
    <property type="match status" value="1"/>
</dbReference>
<keyword evidence="6" id="KW-0732">Signal</keyword>
<reference evidence="8 9" key="1">
    <citation type="submission" date="2020-02" db="EMBL/GenBank/DDBJ databases">
        <title>Integrative conjugative elements (ICEs) and plasmids drive adaptation of Pseudomonas nitroreducens strain HBP1 to wastewater environment.</title>
        <authorList>
            <person name="Sentchilo V."/>
            <person name="Carraro N."/>
            <person name="Bertelli C."/>
            <person name="van der Meer J.R."/>
        </authorList>
    </citation>
    <scope>NUCLEOTIDE SEQUENCE [LARGE SCALE GENOMIC DNA]</scope>
    <source>
        <strain evidence="8 9">HBP1</strain>
    </source>
</reference>
<dbReference type="KEGG" id="pnt:G5B91_27675"/>
<evidence type="ECO:0000313" key="9">
    <source>
        <dbReference type="Proteomes" id="UP000501063"/>
    </source>
</evidence>
<dbReference type="AlphaFoldDB" id="A0A6G6J318"/>
<accession>A0A6G6J318</accession>
<dbReference type="InterPro" id="IPR033480">
    <property type="entry name" value="sCache_2"/>
</dbReference>
<feature type="signal peptide" evidence="6">
    <location>
        <begin position="1"/>
        <end position="22"/>
    </location>
</feature>
<evidence type="ECO:0000313" key="8">
    <source>
        <dbReference type="EMBL" id="QIE89836.1"/>
    </source>
</evidence>
<keyword evidence="5" id="KW-0472">Membrane</keyword>
<comment type="subcellular location">
    <subcellularLocation>
        <location evidence="1">Cell membrane</location>
        <topology evidence="1">Multi-pass membrane protein</topology>
    </subcellularLocation>
</comment>
<evidence type="ECO:0000259" key="7">
    <source>
        <dbReference type="SMART" id="SM01049"/>
    </source>
</evidence>
<dbReference type="SMART" id="SM01049">
    <property type="entry name" value="Cache_2"/>
    <property type="match status" value="1"/>
</dbReference>
<feature type="domain" description="Single Cache" evidence="7">
    <location>
        <begin position="143"/>
        <end position="234"/>
    </location>
</feature>
<proteinExistence type="predicted"/>
<dbReference type="Proteomes" id="UP000501063">
    <property type="component" value="Chromosome"/>
</dbReference>
<sequence length="285" mass="31746">MRLLCVMVLGMLGMLGMSGAWAAASGYDRDDVQARALLHDAVEYYRANQERALPVFSRQGPFVRGPYYVYVIDTHGVMLASGGPSASMIGTRVIDGMPADLALSFQQALRIQEEQGIQEAEYRWQNWQSGRVERKKVFFQRVGDKLLAAGYFISKASPESARALLDKAAQAVAATPEATFAAINAQNLAFLEDDLYVFAVDTRTSHYVAHGYNRRLVGTDFRRVRDPNGLPVGIPLLKAAAHGREGALEYQWPNPLSRKVELKHTYYRVVGPYMIAVGYYVKMTE</sequence>
<gene>
    <name evidence="8" type="ORF">G5B91_27675</name>
</gene>
<protein>
    <submittedName>
        <fullName evidence="8">Calcium channel protein</fullName>
    </submittedName>
</protein>
<evidence type="ECO:0000256" key="1">
    <source>
        <dbReference type="ARBA" id="ARBA00004651"/>
    </source>
</evidence>
<keyword evidence="2" id="KW-1003">Cell membrane</keyword>
<organism evidence="8 9">
    <name type="scientific">Pseudomonas nitroreducens</name>
    <dbReference type="NCBI Taxonomy" id="46680"/>
    <lineage>
        <taxon>Bacteria</taxon>
        <taxon>Pseudomonadati</taxon>
        <taxon>Pseudomonadota</taxon>
        <taxon>Gammaproteobacteria</taxon>
        <taxon>Pseudomonadales</taxon>
        <taxon>Pseudomonadaceae</taxon>
        <taxon>Pseudomonas</taxon>
    </lineage>
</organism>
<feature type="chain" id="PRO_5026286581" evidence="6">
    <location>
        <begin position="23"/>
        <end position="285"/>
    </location>
</feature>
<dbReference type="InterPro" id="IPR004010">
    <property type="entry name" value="Double_Cache_2"/>
</dbReference>
<evidence type="ECO:0000256" key="6">
    <source>
        <dbReference type="SAM" id="SignalP"/>
    </source>
</evidence>
<evidence type="ECO:0000256" key="2">
    <source>
        <dbReference type="ARBA" id="ARBA00022475"/>
    </source>
</evidence>